<dbReference type="EMBL" id="FNLL01000001">
    <property type="protein sequence ID" value="SDT84812.1"/>
    <property type="molecule type" value="Genomic_DNA"/>
</dbReference>
<name>A0A1H2DPI9_9BACT</name>
<dbReference type="AlphaFoldDB" id="A0A1H2DPI9"/>
<protein>
    <submittedName>
        <fullName evidence="1">Putative molybdenum carrier</fullName>
    </submittedName>
</protein>
<proteinExistence type="predicted"/>
<accession>A0A1H2DPI9</accession>
<dbReference type="Pfam" id="PF12694">
    <property type="entry name" value="cpYpsA"/>
    <property type="match status" value="1"/>
</dbReference>
<dbReference type="InterPro" id="IPR024755">
    <property type="entry name" value="cpYpsA"/>
</dbReference>
<keyword evidence="2" id="KW-1185">Reference proteome</keyword>
<reference evidence="2" key="1">
    <citation type="submission" date="2016-10" db="EMBL/GenBank/DDBJ databases">
        <authorList>
            <person name="Varghese N."/>
            <person name="Submissions S."/>
        </authorList>
    </citation>
    <scope>NUCLEOTIDE SEQUENCE [LARGE SCALE GENOMIC DNA]</scope>
    <source>
        <strain evidence="2">DSM 3384</strain>
    </source>
</reference>
<dbReference type="Proteomes" id="UP000199608">
    <property type="component" value="Unassembled WGS sequence"/>
</dbReference>
<evidence type="ECO:0000313" key="2">
    <source>
        <dbReference type="Proteomes" id="UP000199608"/>
    </source>
</evidence>
<dbReference type="Gene3D" id="3.40.50.450">
    <property type="match status" value="1"/>
</dbReference>
<dbReference type="RefSeq" id="WP_092229890.1">
    <property type="nucleotide sequence ID" value="NZ_FNLL01000001.1"/>
</dbReference>
<evidence type="ECO:0000313" key="1">
    <source>
        <dbReference type="EMBL" id="SDT84812.1"/>
    </source>
</evidence>
<sequence length="272" mass="31157">MLKKIISGGQTGADRAALDFAIKFNIEHGGWIPKGRITEQGPLPMKYQLVEMETTDYRERTKQNIIDSHGTVIISRGNLSGGSKLTQTYANVLGKPNCYIDLLKTDEFEAAMILKSFIMENKIRILNVAGPRLSYHPWIYKDVKTVLEVTLYLIFSDIDQDNGIYDCIPCGPVKESFPQTMEEAVVMFCDDLPLKTRIFIAKFDCQKIHMLYFTLLDYLRHKMGFDSGNQELLNDCCSKTEDDTCTIEDAVMEILKRFKKYLETDHILRVVK</sequence>
<gene>
    <name evidence="1" type="ORF">SAMN04487931_101392</name>
</gene>
<organism evidence="1 2">
    <name type="scientific">Desulfobacula phenolica</name>
    <dbReference type="NCBI Taxonomy" id="90732"/>
    <lineage>
        <taxon>Bacteria</taxon>
        <taxon>Pseudomonadati</taxon>
        <taxon>Thermodesulfobacteriota</taxon>
        <taxon>Desulfobacteria</taxon>
        <taxon>Desulfobacterales</taxon>
        <taxon>Desulfobacteraceae</taxon>
        <taxon>Desulfobacula</taxon>
    </lineage>
</organism>